<dbReference type="AlphaFoldDB" id="A0A1G4ASH0"/>
<evidence type="ECO:0000259" key="1">
    <source>
        <dbReference type="Pfam" id="PF06985"/>
    </source>
</evidence>
<dbReference type="Pfam" id="PF06985">
    <property type="entry name" value="HET"/>
    <property type="match status" value="1"/>
</dbReference>
<dbReference type="STRING" id="1209926.A0A1G4ASH0"/>
<protein>
    <submittedName>
        <fullName evidence="2">Heterokaryon incompatibility protein</fullName>
    </submittedName>
</protein>
<organism evidence="2 3">
    <name type="scientific">Colletotrichum orchidophilum</name>
    <dbReference type="NCBI Taxonomy" id="1209926"/>
    <lineage>
        <taxon>Eukaryota</taxon>
        <taxon>Fungi</taxon>
        <taxon>Dikarya</taxon>
        <taxon>Ascomycota</taxon>
        <taxon>Pezizomycotina</taxon>
        <taxon>Sordariomycetes</taxon>
        <taxon>Hypocreomycetidae</taxon>
        <taxon>Glomerellales</taxon>
        <taxon>Glomerellaceae</taxon>
        <taxon>Colletotrichum</taxon>
    </lineage>
</organism>
<dbReference type="GeneID" id="34565702"/>
<dbReference type="PANTHER" id="PTHR33112:SF9">
    <property type="entry name" value="HETEROKARYON INCOMPATIBILITY DOMAIN-CONTAINING PROTEIN"/>
    <property type="match status" value="1"/>
</dbReference>
<keyword evidence="3" id="KW-1185">Reference proteome</keyword>
<gene>
    <name evidence="2" type="ORF">CORC01_12572</name>
</gene>
<comment type="caution">
    <text evidence="2">The sequence shown here is derived from an EMBL/GenBank/DDBJ whole genome shotgun (WGS) entry which is preliminary data.</text>
</comment>
<evidence type="ECO:0000313" key="3">
    <source>
        <dbReference type="Proteomes" id="UP000176998"/>
    </source>
</evidence>
<reference evidence="2 3" key="1">
    <citation type="submission" date="2016-09" db="EMBL/GenBank/DDBJ databases">
        <authorList>
            <person name="Capua I."/>
            <person name="De Benedictis P."/>
            <person name="Joannis T."/>
            <person name="Lombin L.H."/>
            <person name="Cattoli G."/>
        </authorList>
    </citation>
    <scope>NUCLEOTIDE SEQUENCE [LARGE SCALE GENOMIC DNA]</scope>
    <source>
        <strain evidence="2 3">IMI 309357</strain>
    </source>
</reference>
<feature type="domain" description="Heterokaryon incompatibility" evidence="1">
    <location>
        <begin position="122"/>
        <end position="274"/>
    </location>
</feature>
<proteinExistence type="predicted"/>
<dbReference type="OrthoDB" id="4815573at2759"/>
<dbReference type="RefSeq" id="XP_022469287.1">
    <property type="nucleotide sequence ID" value="XM_022624192.1"/>
</dbReference>
<accession>A0A1G4ASH0</accession>
<dbReference type="InterPro" id="IPR010730">
    <property type="entry name" value="HET"/>
</dbReference>
<dbReference type="PANTHER" id="PTHR33112">
    <property type="entry name" value="DOMAIN PROTEIN, PUTATIVE-RELATED"/>
    <property type="match status" value="1"/>
</dbReference>
<evidence type="ECO:0000313" key="2">
    <source>
        <dbReference type="EMBL" id="OHE92117.1"/>
    </source>
</evidence>
<dbReference type="EMBL" id="MJBS01000158">
    <property type="protein sequence ID" value="OHE92117.1"/>
    <property type="molecule type" value="Genomic_DNA"/>
</dbReference>
<name>A0A1G4ASH0_9PEZI</name>
<dbReference type="Proteomes" id="UP000176998">
    <property type="component" value="Unassembled WGS sequence"/>
</dbReference>
<sequence>MDIDDLYWLHGAHGYTILRFDPSGNTHTLLYRRITDVEKLESGDLDRFEKIAFGESVEIAPSSDSDLAFARASLWLRNCVERHPGCRPGNPDFAPRRLLSIQSPSADQVTLVESSRIGPLRYAALSYCWGPDTSGVRTTVTSNMSSHARGIHVSELPQTVQDTIKVCIKLQVKYLWVDALCIIQDDGADWNVESARMMDIYANSFFTITAREPSSCKIGFLGRQQLGSTEWQRPICARVPPGLGPSGDRFFVRDGEVEQFQVFSLDSRGWCLQENILPQRRLVFDGREMAWHCRERNMCECGHLDEDVDVGDEPLMSGSIDGPTNLLEVSQLHREWMKLVELYSRRFLTRSSDKLVALSGLARLFQQKLTRAKALSQDEHIIAIFDEKTLVTSVPPMAPGLPASYYAGIWRESFVLGLAWTVEYPLLSKTGHANHSKYKEYCAPSWSWASVDGPVVFRHMEVTAGRYTEGDNPQLSCDIKVRGITCIPRNVANPTGGVMESASVVLSGLLAPVDLATLHVKDDTALWNYTWYNQMQSPGDEKGRYRVTSFARTRRRQSWRVLLDVERRPTVEEGSSHASCWMSTIGPEGDSDCCPEGDSDYCRWDEKTHYACLRLYTFQKDKLHIREEEHKWLGVQSIIGFLVLRRVAGARDTYERIGFGIWDDFDGFQEGRGEFELFSDAKEETIKLV</sequence>